<gene>
    <name evidence="3" type="ORF">VP395_12660</name>
</gene>
<evidence type="ECO:0000313" key="3">
    <source>
        <dbReference type="EMBL" id="MEN3324585.1"/>
    </source>
</evidence>
<keyword evidence="2" id="KW-0732">Signal</keyword>
<evidence type="ECO:0000256" key="2">
    <source>
        <dbReference type="SAM" id="SignalP"/>
    </source>
</evidence>
<name>A0ABV0AGB7_9FLAO</name>
<feature type="signal peptide" evidence="2">
    <location>
        <begin position="1"/>
        <end position="23"/>
    </location>
</feature>
<sequence length="493" mass="55985">MNKSIIKIKLFVLSFFVVGTLFSQQKLTKTAQSIDVNKDVTINLNTSYTNIVFDTWNKNTIEIEAYIEGEMLSGEALKKALKDWQITVDASKSVVTISTKSGDSNSWSHSFTGHDDDAVHAVLKELKFELADLPELPELPPVPELPMMPEMPELPNLPEGISKMQFDYDAYQKDGEKYLKEYSKKFESDYGKNYAKKMEAWGEKFGKEWGEKYGKEMEEWAKKFNGKWEAQYGKQMEVWGEQFAKRMEQQTERLAQQQKRIAVEHEKHMQIRENLSQERKKLADERRVLIEKMVGEKSNVNVKKTIKIKMPKEAKLKVDVRHGEIEFAANIDNLKANLAYTKLTAQGINGSSTSINASYSPIYVTYWNLGQLNLNYAENVKLNNVKQLVLNSNSSNVTINNLLGNAVVNGNIGDLKILKIDDAFTNLKIVLQNSNATISLPKVAYNLQHIGNHTRFSHPKKSSKDTSEIFSTGNINSGKSIVINAKYSNVTMK</sequence>
<feature type="coiled-coil region" evidence="1">
    <location>
        <begin position="247"/>
        <end position="292"/>
    </location>
</feature>
<protein>
    <recommendedName>
        <fullName evidence="5">Adhesin domain-containing protein</fullName>
    </recommendedName>
</protein>
<evidence type="ECO:0000313" key="4">
    <source>
        <dbReference type="Proteomes" id="UP001416393"/>
    </source>
</evidence>
<reference evidence="3 4" key="1">
    <citation type="submission" date="2024-01" db="EMBL/GenBank/DDBJ databases">
        <title>Mariniflexile litorale sp. nov., isolated from the shallow sediments of the Sea of Japan.</title>
        <authorList>
            <person name="Romanenko L."/>
            <person name="Bystritskaya E."/>
            <person name="Isaeva M."/>
        </authorList>
    </citation>
    <scope>NUCLEOTIDE SEQUENCE [LARGE SCALE GENOMIC DNA]</scope>
    <source>
        <strain evidence="3 4">KCTC 32427</strain>
    </source>
</reference>
<dbReference type="EMBL" id="JAZHYP010000006">
    <property type="protein sequence ID" value="MEN3324585.1"/>
    <property type="molecule type" value="Genomic_DNA"/>
</dbReference>
<evidence type="ECO:0000256" key="1">
    <source>
        <dbReference type="SAM" id="Coils"/>
    </source>
</evidence>
<comment type="caution">
    <text evidence="3">The sequence shown here is derived from an EMBL/GenBank/DDBJ whole genome shotgun (WGS) entry which is preliminary data.</text>
</comment>
<keyword evidence="1" id="KW-0175">Coiled coil</keyword>
<dbReference type="Proteomes" id="UP001416393">
    <property type="component" value="Unassembled WGS sequence"/>
</dbReference>
<accession>A0ABV0AGB7</accession>
<organism evidence="3 4">
    <name type="scientific">Mariniflexile soesokkakense</name>
    <dbReference type="NCBI Taxonomy" id="1343160"/>
    <lineage>
        <taxon>Bacteria</taxon>
        <taxon>Pseudomonadati</taxon>
        <taxon>Bacteroidota</taxon>
        <taxon>Flavobacteriia</taxon>
        <taxon>Flavobacteriales</taxon>
        <taxon>Flavobacteriaceae</taxon>
        <taxon>Mariniflexile</taxon>
    </lineage>
</organism>
<proteinExistence type="predicted"/>
<evidence type="ECO:0008006" key="5">
    <source>
        <dbReference type="Google" id="ProtNLM"/>
    </source>
</evidence>
<dbReference type="RefSeq" id="WP_346242384.1">
    <property type="nucleotide sequence ID" value="NZ_JAZHYP010000006.1"/>
</dbReference>
<keyword evidence="4" id="KW-1185">Reference proteome</keyword>
<feature type="chain" id="PRO_5047221737" description="Adhesin domain-containing protein" evidence="2">
    <location>
        <begin position="24"/>
        <end position="493"/>
    </location>
</feature>